<dbReference type="Pfam" id="PF13691">
    <property type="entry name" value="Lactamase_B_4"/>
    <property type="match status" value="1"/>
</dbReference>
<proteinExistence type="inferred from homology"/>
<comment type="catalytic activity">
    <reaction evidence="1">
        <text>Endonucleolytic cleavage of RNA, removing extra 3' nucleotides from tRNA precursor, generating 3' termini of tRNAs. A 3'-hydroxy group is left at the tRNA terminus and a 5'-phosphoryl group is left at the trailer molecule.</text>
        <dbReference type="EC" id="3.1.26.11"/>
    </reaction>
</comment>
<dbReference type="EC" id="3.1.26.11" evidence="5"/>
<accession>A0A835M6R8</accession>
<dbReference type="SUPFAM" id="SSF56281">
    <property type="entry name" value="Metallo-hydrolase/oxidoreductase"/>
    <property type="match status" value="2"/>
</dbReference>
<dbReference type="GO" id="GO:0046872">
    <property type="term" value="F:metal ion binding"/>
    <property type="evidence" value="ECO:0007669"/>
    <property type="project" value="UniProtKB-KW"/>
</dbReference>
<evidence type="ECO:0000256" key="5">
    <source>
        <dbReference type="ARBA" id="ARBA00012477"/>
    </source>
</evidence>
<evidence type="ECO:0000256" key="2">
    <source>
        <dbReference type="ARBA" id="ARBA00001947"/>
    </source>
</evidence>
<dbReference type="GO" id="GO:1990180">
    <property type="term" value="P:mitochondrial tRNA 3'-end processing"/>
    <property type="evidence" value="ECO:0007669"/>
    <property type="project" value="TreeGrafter"/>
</dbReference>
<evidence type="ECO:0000259" key="13">
    <source>
        <dbReference type="Pfam" id="PF13691"/>
    </source>
</evidence>
<sequence>MLQISNLKLFLKTKTNHFPFPLKPYFLSNPKTLHKPFSILTKTTISSSSSSRKQPPKFHSLRTRNNSTFSKNRKEMASESMEEVKEEGTSVVGFNKRRAEGKDKNDKPKKNLQLKTRKLNPVSTTSYVQILGTGMDTQDTSPSVLLFFDKQRFIFNAGEGLQRYCTEHKIKLSKVDHILLSRVCSETAGGLPGLLLTLAGMGEEGMSVKIWGSSDLQHLITAMRSFIPHSAMFHTGIVGETPTEPFIDNEVVKIYAILIRPSSSVQSYDSSMLHFSSVGLGDERNQFSEPLFPPASPARIDGSMVKPGDISVIYVCELPEIQGKFDLEKAKALGLKPGPKYRDLQCGKSVKSDKQNVMVHPGDVLGPSVPGPIVLVVDCPTVSHLQELLSVQSLSCYYADSVDHRQHDFKCVNCIIHLSPSSVTMTAAYQNWMKRFGRAQHIMAGHEEKNTEIPILKSSARTAARLNYLCPQFFPASGFWSLQHLKNFAPDLIEDSIPKLCDSISGENLIKFHLRPYTHLGLDKSSIPASISSTAVINELLSEIPDIVHSAKEISQLWVGLAESERAKPHTPESVVMTEEPWISADASVPNIIIDEKIRNASTEIISCPPSCLEDITREDMEIVLLGTGSSQPSKYRNVSSIYVNLFSKGSLLLDCGEGTLGQLKRRFGVKGADDAIRSLRCVWISHIHADHHTGLARILSLRRELLSGDSHEPLLVIGPRQLKSFLDAYQRLEDLDMQFVNCSETTEAKLASFERSFELGDSSPSGSPVGTGSTLNIEKSLFAKGSPMQSYRKRPTSPVDTKILKNLKKVLAEAGLEALISIPVVHCPYAYGIVVKAAERTNRAGKTIPGWKLVYSGDTRPCPELIEASRGATVLIHEATFEDGMVDEAIARNHSTTGEAIDVGNSADVYRIILTHFSQRYPKIPVFDEAHMHKTCIAFDLMSVNVADLPVLPKVVPYFKLLFRNEMISDEVDDFLGPLL</sequence>
<evidence type="ECO:0000313" key="14">
    <source>
        <dbReference type="EMBL" id="KAF9612776.1"/>
    </source>
</evidence>
<dbReference type="Gene3D" id="3.60.15.10">
    <property type="entry name" value="Ribonuclease Z/Hydroxyacylglutathione hydrolase-like"/>
    <property type="match status" value="2"/>
</dbReference>
<comment type="cofactor">
    <cofactor evidence="2">
        <name>Zn(2+)</name>
        <dbReference type="ChEBI" id="CHEBI:29105"/>
    </cofactor>
</comment>
<dbReference type="GO" id="GO:0005739">
    <property type="term" value="C:mitochondrion"/>
    <property type="evidence" value="ECO:0007669"/>
    <property type="project" value="TreeGrafter"/>
</dbReference>
<comment type="subunit">
    <text evidence="4">Homodimer.</text>
</comment>
<feature type="compositionally biased region" description="Basic and acidic residues" evidence="12">
    <location>
        <begin position="97"/>
        <end position="109"/>
    </location>
</feature>
<dbReference type="AlphaFoldDB" id="A0A835M6R8"/>
<dbReference type="CDD" id="cd07718">
    <property type="entry name" value="RNaseZ_ELAC1_ELAC2-C-term-like_MBL-fold"/>
    <property type="match status" value="1"/>
</dbReference>
<evidence type="ECO:0000256" key="7">
    <source>
        <dbReference type="ARBA" id="ARBA00022722"/>
    </source>
</evidence>
<feature type="region of interest" description="Disordered" evidence="12">
    <location>
        <begin position="44"/>
        <end position="112"/>
    </location>
</feature>
<keyword evidence="9" id="KW-0255">Endonuclease</keyword>
<dbReference type="EMBL" id="JADFTS010000003">
    <property type="protein sequence ID" value="KAF9612776.1"/>
    <property type="molecule type" value="Genomic_DNA"/>
</dbReference>
<keyword evidence="15" id="KW-1185">Reference proteome</keyword>
<evidence type="ECO:0000256" key="1">
    <source>
        <dbReference type="ARBA" id="ARBA00000402"/>
    </source>
</evidence>
<dbReference type="PANTHER" id="PTHR12553">
    <property type="entry name" value="ZINC PHOSPHODIESTERASE ELAC PROTEIN 2"/>
    <property type="match status" value="1"/>
</dbReference>
<dbReference type="InterPro" id="IPR036866">
    <property type="entry name" value="RibonucZ/Hydroxyglut_hydro"/>
</dbReference>
<keyword evidence="8" id="KW-0479">Metal-binding</keyword>
<organism evidence="14 15">
    <name type="scientific">Coptis chinensis</name>
    <dbReference type="NCBI Taxonomy" id="261450"/>
    <lineage>
        <taxon>Eukaryota</taxon>
        <taxon>Viridiplantae</taxon>
        <taxon>Streptophyta</taxon>
        <taxon>Embryophyta</taxon>
        <taxon>Tracheophyta</taxon>
        <taxon>Spermatophyta</taxon>
        <taxon>Magnoliopsida</taxon>
        <taxon>Ranunculales</taxon>
        <taxon>Ranunculaceae</taxon>
        <taxon>Coptidoideae</taxon>
        <taxon>Coptis</taxon>
    </lineage>
</organism>
<evidence type="ECO:0000313" key="15">
    <source>
        <dbReference type="Proteomes" id="UP000631114"/>
    </source>
</evidence>
<evidence type="ECO:0000256" key="4">
    <source>
        <dbReference type="ARBA" id="ARBA00011738"/>
    </source>
</evidence>
<dbReference type="GO" id="GO:0042781">
    <property type="term" value="F:3'-tRNA processing endoribonuclease activity"/>
    <property type="evidence" value="ECO:0007669"/>
    <property type="project" value="UniProtKB-EC"/>
</dbReference>
<dbReference type="InterPro" id="IPR027794">
    <property type="entry name" value="tRNase_Z_dom"/>
</dbReference>
<evidence type="ECO:0000256" key="11">
    <source>
        <dbReference type="ARBA" id="ARBA00022833"/>
    </source>
</evidence>
<comment type="caution">
    <text evidence="14">The sequence shown here is derived from an EMBL/GenBank/DDBJ whole genome shotgun (WGS) entry which is preliminary data.</text>
</comment>
<dbReference type="InterPro" id="IPR047151">
    <property type="entry name" value="RNZ2-like"/>
</dbReference>
<protein>
    <recommendedName>
        <fullName evidence="5">ribonuclease Z</fullName>
        <ecNumber evidence="5">3.1.26.11</ecNumber>
    </recommendedName>
</protein>
<dbReference type="FunFam" id="3.60.15.10:FF:000037">
    <property type="entry name" value="tRNAse Z4"/>
    <property type="match status" value="1"/>
</dbReference>
<comment type="similarity">
    <text evidence="3">Belongs to the RNase Z family.</text>
</comment>
<name>A0A835M6R8_9MAGN</name>
<evidence type="ECO:0000256" key="8">
    <source>
        <dbReference type="ARBA" id="ARBA00022723"/>
    </source>
</evidence>
<evidence type="ECO:0000256" key="10">
    <source>
        <dbReference type="ARBA" id="ARBA00022801"/>
    </source>
</evidence>
<keyword evidence="6" id="KW-0819">tRNA processing</keyword>
<keyword evidence="7" id="KW-0540">Nuclease</keyword>
<evidence type="ECO:0000256" key="3">
    <source>
        <dbReference type="ARBA" id="ARBA00007823"/>
    </source>
</evidence>
<feature type="domain" description="tRNase Z endonuclease" evidence="13">
    <location>
        <begin position="134"/>
        <end position="190"/>
    </location>
</feature>
<gene>
    <name evidence="14" type="ORF">IFM89_003786</name>
</gene>
<evidence type="ECO:0000256" key="9">
    <source>
        <dbReference type="ARBA" id="ARBA00022759"/>
    </source>
</evidence>
<dbReference type="PANTHER" id="PTHR12553:SF49">
    <property type="entry name" value="ZINC PHOSPHODIESTERASE ELAC PROTEIN 2"/>
    <property type="match status" value="1"/>
</dbReference>
<dbReference type="Pfam" id="PF23023">
    <property type="entry name" value="Anti-Pycsar_Apyc1"/>
    <property type="match status" value="1"/>
</dbReference>
<evidence type="ECO:0000256" key="12">
    <source>
        <dbReference type="SAM" id="MobiDB-lite"/>
    </source>
</evidence>
<evidence type="ECO:0000256" key="6">
    <source>
        <dbReference type="ARBA" id="ARBA00022694"/>
    </source>
</evidence>
<reference evidence="14 15" key="1">
    <citation type="submission" date="2020-10" db="EMBL/GenBank/DDBJ databases">
        <title>The Coptis chinensis genome and diversification of protoberbering-type alkaloids.</title>
        <authorList>
            <person name="Wang B."/>
            <person name="Shu S."/>
            <person name="Song C."/>
            <person name="Liu Y."/>
        </authorList>
    </citation>
    <scope>NUCLEOTIDE SEQUENCE [LARGE SCALE GENOMIC DNA]</scope>
    <source>
        <strain evidence="14">HL-2020</strain>
        <tissue evidence="14">Leaf</tissue>
    </source>
</reference>
<dbReference type="OrthoDB" id="527344at2759"/>
<keyword evidence="10" id="KW-0378">Hydrolase</keyword>
<dbReference type="Proteomes" id="UP000631114">
    <property type="component" value="Unassembled WGS sequence"/>
</dbReference>
<dbReference type="InterPro" id="IPR013471">
    <property type="entry name" value="RNase_Z/BN"/>
</dbReference>
<feature type="compositionally biased region" description="Basic and acidic residues" evidence="12">
    <location>
        <begin position="72"/>
        <end position="88"/>
    </location>
</feature>
<keyword evidence="11" id="KW-0862">Zinc</keyword>
<dbReference type="HAMAP" id="MF_01818">
    <property type="entry name" value="RNase_Z_BN"/>
    <property type="match status" value="1"/>
</dbReference>